<dbReference type="Proteomes" id="UP001157502">
    <property type="component" value="Chromosome 21"/>
</dbReference>
<evidence type="ECO:0000313" key="2">
    <source>
        <dbReference type="Proteomes" id="UP001157502"/>
    </source>
</evidence>
<name>A0ACC2FVR2_DALPE</name>
<dbReference type="EMBL" id="CM055748">
    <property type="protein sequence ID" value="KAJ7995325.1"/>
    <property type="molecule type" value="Genomic_DNA"/>
</dbReference>
<protein>
    <submittedName>
        <fullName evidence="1">Uncharacterized protein</fullName>
    </submittedName>
</protein>
<keyword evidence="2" id="KW-1185">Reference proteome</keyword>
<proteinExistence type="predicted"/>
<accession>A0ACC2FVR2</accession>
<organism evidence="1 2">
    <name type="scientific">Dallia pectoralis</name>
    <name type="common">Alaska blackfish</name>
    <dbReference type="NCBI Taxonomy" id="75939"/>
    <lineage>
        <taxon>Eukaryota</taxon>
        <taxon>Metazoa</taxon>
        <taxon>Chordata</taxon>
        <taxon>Craniata</taxon>
        <taxon>Vertebrata</taxon>
        <taxon>Euteleostomi</taxon>
        <taxon>Actinopterygii</taxon>
        <taxon>Neopterygii</taxon>
        <taxon>Teleostei</taxon>
        <taxon>Protacanthopterygii</taxon>
        <taxon>Esociformes</taxon>
        <taxon>Umbridae</taxon>
        <taxon>Dallia</taxon>
    </lineage>
</organism>
<evidence type="ECO:0000313" key="1">
    <source>
        <dbReference type="EMBL" id="KAJ7995325.1"/>
    </source>
</evidence>
<sequence>MASAVFKGHLSIDKLKTKPELGSNKYIHKDIPDYPKNVKFQTSQVSHVTTTAGLDGILSSNGFRHFEKENYFSWWRLNFEDSNIEEAEHHYLDREVPDRSEEIGHQSPFLKTFTTSPVFVKGSRYGSYRFNFELQELMQMFSRSVL</sequence>
<reference evidence="1" key="1">
    <citation type="submission" date="2021-05" db="EMBL/GenBank/DDBJ databases">
        <authorList>
            <person name="Pan Q."/>
            <person name="Jouanno E."/>
            <person name="Zahm M."/>
            <person name="Klopp C."/>
            <person name="Cabau C."/>
            <person name="Louis A."/>
            <person name="Berthelot C."/>
            <person name="Parey E."/>
            <person name="Roest Crollius H."/>
            <person name="Montfort J."/>
            <person name="Robinson-Rechavi M."/>
            <person name="Bouchez O."/>
            <person name="Lampietro C."/>
            <person name="Lopez Roques C."/>
            <person name="Donnadieu C."/>
            <person name="Postlethwait J."/>
            <person name="Bobe J."/>
            <person name="Dillon D."/>
            <person name="Chandos A."/>
            <person name="von Hippel F."/>
            <person name="Guiguen Y."/>
        </authorList>
    </citation>
    <scope>NUCLEOTIDE SEQUENCE</scope>
    <source>
        <strain evidence="1">YG-Jan2019</strain>
    </source>
</reference>
<comment type="caution">
    <text evidence="1">The sequence shown here is derived from an EMBL/GenBank/DDBJ whole genome shotgun (WGS) entry which is preliminary data.</text>
</comment>
<gene>
    <name evidence="1" type="ORF">DPEC_G00243380</name>
</gene>